<feature type="region of interest" description="Disordered" evidence="1">
    <location>
        <begin position="339"/>
        <end position="373"/>
    </location>
</feature>
<name>A0A7S2ULD3_9STRA</name>
<reference evidence="2" key="1">
    <citation type="submission" date="2021-01" db="EMBL/GenBank/DDBJ databases">
        <authorList>
            <person name="Corre E."/>
            <person name="Pelletier E."/>
            <person name="Niang G."/>
            <person name="Scheremetjew M."/>
            <person name="Finn R."/>
            <person name="Kale V."/>
            <person name="Holt S."/>
            <person name="Cochrane G."/>
            <person name="Meng A."/>
            <person name="Brown T."/>
            <person name="Cohen L."/>
        </authorList>
    </citation>
    <scope>NUCLEOTIDE SEQUENCE</scope>
    <source>
        <strain evidence="2">CCMP2084</strain>
    </source>
</reference>
<feature type="region of interest" description="Disordered" evidence="1">
    <location>
        <begin position="292"/>
        <end position="325"/>
    </location>
</feature>
<proteinExistence type="predicted"/>
<dbReference type="EMBL" id="HBHQ01022578">
    <property type="protein sequence ID" value="CAD9823443.1"/>
    <property type="molecule type" value="Transcribed_RNA"/>
</dbReference>
<evidence type="ECO:0000256" key="1">
    <source>
        <dbReference type="SAM" id="MobiDB-lite"/>
    </source>
</evidence>
<evidence type="ECO:0000313" key="2">
    <source>
        <dbReference type="EMBL" id="CAD9823443.1"/>
    </source>
</evidence>
<protein>
    <submittedName>
        <fullName evidence="2">Uncharacterized protein</fullName>
    </submittedName>
</protein>
<dbReference type="AlphaFoldDB" id="A0A7S2ULD3"/>
<accession>A0A7S2ULD3</accession>
<feature type="compositionally biased region" description="Low complexity" evidence="1">
    <location>
        <begin position="339"/>
        <end position="350"/>
    </location>
</feature>
<organism evidence="2">
    <name type="scientific">Attheya septentrionalis</name>
    <dbReference type="NCBI Taxonomy" id="420275"/>
    <lineage>
        <taxon>Eukaryota</taxon>
        <taxon>Sar</taxon>
        <taxon>Stramenopiles</taxon>
        <taxon>Ochrophyta</taxon>
        <taxon>Bacillariophyta</taxon>
        <taxon>Coscinodiscophyceae</taxon>
        <taxon>Chaetocerotophycidae</taxon>
        <taxon>Chaetocerotales</taxon>
        <taxon>Attheyaceae</taxon>
        <taxon>Attheya</taxon>
    </lineage>
</organism>
<gene>
    <name evidence="2" type="ORF">ASEP1449_LOCUS15277</name>
</gene>
<feature type="compositionally biased region" description="Polar residues" evidence="1">
    <location>
        <begin position="292"/>
        <end position="303"/>
    </location>
</feature>
<sequence>MMTDSLDNTPTGTPRVRLVPDTAAEQQQIVSSDSLLRARVIRHSIVPRSIDVRFERPSAPINRQSEAGTAAVTYGLQLLLSATEAHLDPDGCRDHYHRVPVSRDNWSSARPSDCDTIRPTGLELLFEVASPDIPFDTEEQHHPHSSIPIVPAQPHFSSPTFRDERWDRGVDTSSSTNWRSAAVVTPTDDASLLGTKGDPLPPLSSAVAFLAGKLEHVCIICPTIPHNVDWKNGLDVNKLFQHNPMTVYGRKQVPQCLLQDAATVRDKAIVTNWWVGLKKEEKREEYKALQKIYNTPSKNNSKVNDVPPPRRRNEARPNQPPVNDEIVYGGLGDTSEIRAASSSQLASCQANNMYKGTNRKRKKNEPARGPSDMYDSAVRKKMSIVERRTNEVNALVTFQVL</sequence>